<accession>A0ACD0WCX4</accession>
<proteinExistence type="predicted"/>
<dbReference type="Proteomes" id="UP000326582">
    <property type="component" value="Chromosome 1"/>
</dbReference>
<evidence type="ECO:0000313" key="2">
    <source>
        <dbReference type="Proteomes" id="UP000326582"/>
    </source>
</evidence>
<reference evidence="2" key="1">
    <citation type="journal article" date="2019" name="MBio">
        <title>Comparative genomics for the elucidation of multidrug resistance (MDR) in Candida lusitaniae.</title>
        <authorList>
            <person name="Kannan A."/>
            <person name="Asner S.A."/>
            <person name="Trachsel E."/>
            <person name="Kelly S."/>
            <person name="Parker J."/>
            <person name="Sanglard D."/>
        </authorList>
    </citation>
    <scope>NUCLEOTIDE SEQUENCE [LARGE SCALE GENOMIC DNA]</scope>
    <source>
        <strain evidence="2">P1</strain>
    </source>
</reference>
<dbReference type="EMBL" id="CP038484">
    <property type="protein sequence ID" value="QFZ25364.1"/>
    <property type="molecule type" value="Genomic_DNA"/>
</dbReference>
<gene>
    <name evidence="1" type="ORF">EJF14_10457</name>
</gene>
<protein>
    <submittedName>
        <fullName evidence="1">Chitin biosynthesis protein</fullName>
    </submittedName>
</protein>
<name>A0ACD0WCX4_CLALS</name>
<sequence length="914" mass="99109">MAQSRMSRTQTDIAVPWIEEESLGQSLALRASAVAGLGDGVLGPPDLVHMARHDSDSSESPGMFHCVNGIDYSRGEAAVEDYVLAVAGVIRHDGGYFLPQAGGKWSLWEKRERAKNRAKGEKNKNDGGDLFRAGARLVVVTLCTYNVFARAEVRVRFEMRVGARAKTGRPVAVHREYSVKTRQKVRTGALDAPAWGELAVATLVRCFCGVDDAARLVCGTVSLAAQVCSARALRAALERGVRLLPRGHLTGMRAGFGGVTASSKEQDKTVKSGGKSGVKDGNVSHRAASSDKDINVSHRATPSTSSIASDQPDRDSDQSDRTSRYRNRLVDTLVRLVQLDSSGRAAARAADLVRSIHGDAFSVVEARLLRAQHSASNDQRFLALAHSHVLASPWSAQSALLVVEQVRFLISRGALDPALALAARAVRMLPLDFDCWYHLALCHAVRGNLPDAVRTLAQLPVSFARTQQEGVDGFPDVVFLREQAAKNGVRPRFASFGAKFEKAEADPSARPYVQLGAVFPSPTFAPLAADLPAPLAPSAPAGPPVFGPYHSTPLLRASALELSVLDAAVAKVSAQNSPRSLLCAHSAGAPPCVLDWDRASTFGRAHSLVTFMAAVHGWDAVVRAKTQVFESAESKPASPDSAEFPASTSRIRTISDSETRKEQHIATLPTAATSESTLDVSASLEPLDAPAPCPLWLDSLFLVVYDDLRTVLTVSDVDRSALSWQMIGLLGWTCKINLKDSITALMTSVAAAEREGSFDYFGTIKLLEIYSELVLSSVDESSIDSFSCVYDQRHYTHKLALRRAPKIMHDLVSLFSLEYVLQLVSRYVAWTVRWYGYMPSFLVTDTLIRLCYKYDPVQIRATMRVVCAQKPDKKQSGSARSASDSGVVEYVDSLLDWIDVLSSSQNTEEEAESE</sequence>
<organism evidence="1 2">
    <name type="scientific">Clavispora lusitaniae</name>
    <name type="common">Candida lusitaniae</name>
    <dbReference type="NCBI Taxonomy" id="36911"/>
    <lineage>
        <taxon>Eukaryota</taxon>
        <taxon>Fungi</taxon>
        <taxon>Dikarya</taxon>
        <taxon>Ascomycota</taxon>
        <taxon>Saccharomycotina</taxon>
        <taxon>Pichiomycetes</taxon>
        <taxon>Metschnikowiaceae</taxon>
        <taxon>Clavispora</taxon>
    </lineage>
</organism>
<keyword evidence="2" id="KW-1185">Reference proteome</keyword>
<evidence type="ECO:0000313" key="1">
    <source>
        <dbReference type="EMBL" id="QFZ25364.1"/>
    </source>
</evidence>